<keyword evidence="3" id="KW-0472">Membrane</keyword>
<feature type="compositionally biased region" description="Polar residues" evidence="2">
    <location>
        <begin position="756"/>
        <end position="765"/>
    </location>
</feature>
<evidence type="ECO:0000256" key="3">
    <source>
        <dbReference type="SAM" id="Phobius"/>
    </source>
</evidence>
<feature type="region of interest" description="Disordered" evidence="2">
    <location>
        <begin position="842"/>
        <end position="869"/>
    </location>
</feature>
<sequence>MPTAAKKSSLLGLFVCCLFLCCFRVSGAARLQNNAYQDVVVAIAESVPEDGALLTSLRVKFTEASYQLFAATGGRAYFGTVKILVPRTWDYYGSYQFSHGERFGRAEIRVGPAVDGLASFTRATARALNTCGRTGDFMYLATNMMTGDNIVQEWGRYRWGVDGDWALGSWDGSAPTTETGQGSDTPTPLPNSGTTAGSANATGITEAETEVYPEPEPTHAVPVTAGDSACSGQAAWDTILATEDFTNGQNPPQNMNIPDPTFEFLYQTELRKEVLVLDTSGSMGKKLLFNLRQSLTSHVYNLPIGSSLGIVTFNSEATINAPMTVIGNETTRDALVGALPMTTGGKTSIGSGLQEALGLLGNDLGRIILISDGQEDELPHIADVLPALRVAGHTVHTVAIGADGDPMLEQLSRDTGGKSFYHTRWSTNFPGILRTIEAEDTTRVPLKTAFLPFVSPDQPGHECVYVDPGTGNDTLLEFIFSCHMQPEDAVFLYSDSEASVGWRMEEGLVTSLGDVKTVRITMPGHVTETHFCFDVEPDMSSYPDPPCGWGTKVSVTSGRSDLSVPTISVHGAFSLTSADLASGNSVVLYALVEKDYACVIGADVTAVVTRPHGKDAEVMLKDDGQGVDAVENDGIYSAEFERFLGNGRYNVMVKVLGSRAMTQVDTSCVAGVSGGSDISVSDSQSVSDFDRVVAVGSFQVSGYDGPLEEEEPETSSEPEPEPVAVIAMGAGVGTAAVVALLIILVLVVLKKKGKRAQSTAPSPTQIPIDDSFSVEDEEEMGISNGTAEKHGIAEEQVEEEAGPPVEEVVHKRTPTPTPPPVAMAPVAMPTVEEPEVVDPAVLEEQRRQEEERKRKEAERKRQEMEKAKRIQMEDQLLKDLRRALRSGDRKEVGVAEEQYKASGMYDDANISPEIAKLREIWNITDGLKVAVGGRRIKEVEPAVEIARAACENMTSSGRITLPSDITNKVEKEKVKQEVADRKQKALEELQAQAEEGEKVLKTLKHLEKLRHEVLEMKQSTVAEIRNYGHPPPQVHTVMISTYLMLGTPEKETQNWQAVQALMGKTGKQGIKRMVAECDPDMIPRDKAERAAKLLSEFDLAQVRDVSAGAATFYVWVKQTCDDILRPT</sequence>
<keyword evidence="6" id="KW-1185">Reference proteome</keyword>
<feature type="coiled-coil region" evidence="1">
    <location>
        <begin position="972"/>
        <end position="1006"/>
    </location>
</feature>
<keyword evidence="3" id="KW-0812">Transmembrane</keyword>
<dbReference type="SUPFAM" id="SSF53300">
    <property type="entry name" value="vWA-like"/>
    <property type="match status" value="1"/>
</dbReference>
<evidence type="ECO:0000256" key="2">
    <source>
        <dbReference type="SAM" id="MobiDB-lite"/>
    </source>
</evidence>
<keyword evidence="1" id="KW-0175">Coiled coil</keyword>
<feature type="domain" description="VWFA" evidence="5">
    <location>
        <begin position="272"/>
        <end position="454"/>
    </location>
</feature>
<dbReference type="InterPro" id="IPR036465">
    <property type="entry name" value="vWFA_dom_sf"/>
</dbReference>
<dbReference type="RefSeq" id="XP_035689229.1">
    <property type="nucleotide sequence ID" value="XM_035833336.1"/>
</dbReference>
<dbReference type="Proteomes" id="UP000001554">
    <property type="component" value="Chromosome 10"/>
</dbReference>
<dbReference type="NCBIfam" id="NF041940">
    <property type="entry name" value="choice_anch_X"/>
    <property type="match status" value="1"/>
</dbReference>
<evidence type="ECO:0000256" key="4">
    <source>
        <dbReference type="SAM" id="SignalP"/>
    </source>
</evidence>
<evidence type="ECO:0000313" key="6">
    <source>
        <dbReference type="Proteomes" id="UP000001554"/>
    </source>
</evidence>
<feature type="chain" id="PRO_5039944528" evidence="4">
    <location>
        <begin position="29"/>
        <end position="1127"/>
    </location>
</feature>
<organism evidence="6 7">
    <name type="scientific">Branchiostoma floridae</name>
    <name type="common">Florida lancelet</name>
    <name type="synonym">Amphioxus</name>
    <dbReference type="NCBI Taxonomy" id="7739"/>
    <lineage>
        <taxon>Eukaryota</taxon>
        <taxon>Metazoa</taxon>
        <taxon>Chordata</taxon>
        <taxon>Cephalochordata</taxon>
        <taxon>Leptocardii</taxon>
        <taxon>Amphioxiformes</taxon>
        <taxon>Branchiostomatidae</taxon>
        <taxon>Branchiostoma</taxon>
    </lineage>
</organism>
<reference evidence="7" key="2">
    <citation type="submission" date="2025-08" db="UniProtKB">
        <authorList>
            <consortium name="RefSeq"/>
        </authorList>
    </citation>
    <scope>IDENTIFICATION</scope>
    <source>
        <strain evidence="7">S238N-H82</strain>
        <tissue evidence="7">Testes</tissue>
    </source>
</reference>
<feature type="compositionally biased region" description="Basic and acidic residues" evidence="2">
    <location>
        <begin position="843"/>
        <end position="869"/>
    </location>
</feature>
<keyword evidence="3" id="KW-1133">Transmembrane helix</keyword>
<dbReference type="AlphaFoldDB" id="A0A9J7LVH7"/>
<evidence type="ECO:0000259" key="5">
    <source>
        <dbReference type="PROSITE" id="PS50234"/>
    </source>
</evidence>
<dbReference type="Pfam" id="PF08434">
    <property type="entry name" value="CLCA"/>
    <property type="match status" value="1"/>
</dbReference>
<gene>
    <name evidence="7" type="primary">LOC118424678</name>
</gene>
<feature type="region of interest" description="Disordered" evidence="2">
    <location>
        <begin position="169"/>
        <end position="200"/>
    </location>
</feature>
<dbReference type="Pfam" id="PF00092">
    <property type="entry name" value="VWA"/>
    <property type="match status" value="1"/>
</dbReference>
<dbReference type="Gene3D" id="1.20.920.20">
    <property type="match status" value="1"/>
</dbReference>
<feature type="region of interest" description="Disordered" evidence="2">
    <location>
        <begin position="796"/>
        <end position="821"/>
    </location>
</feature>
<dbReference type="PANTHER" id="PTHR10579">
    <property type="entry name" value="CALCIUM-ACTIVATED CHLORIDE CHANNEL REGULATOR"/>
    <property type="match status" value="1"/>
</dbReference>
<feature type="compositionally biased region" description="Polar residues" evidence="2">
    <location>
        <begin position="174"/>
        <end position="200"/>
    </location>
</feature>
<dbReference type="GeneID" id="118424678"/>
<dbReference type="Gene3D" id="3.40.50.410">
    <property type="entry name" value="von Willebrand factor, type A domain"/>
    <property type="match status" value="1"/>
</dbReference>
<feature type="transmembrane region" description="Helical" evidence="3">
    <location>
        <begin position="723"/>
        <end position="749"/>
    </location>
</feature>
<evidence type="ECO:0000313" key="7">
    <source>
        <dbReference type="RefSeq" id="XP_035689229.1"/>
    </source>
</evidence>
<feature type="signal peptide" evidence="4">
    <location>
        <begin position="1"/>
        <end position="28"/>
    </location>
</feature>
<evidence type="ECO:0000256" key="1">
    <source>
        <dbReference type="SAM" id="Coils"/>
    </source>
</evidence>
<feature type="region of interest" description="Disordered" evidence="2">
    <location>
        <begin position="756"/>
        <end position="781"/>
    </location>
</feature>
<proteinExistence type="predicted"/>
<dbReference type="CDD" id="cd00198">
    <property type="entry name" value="vWFA"/>
    <property type="match status" value="1"/>
</dbReference>
<name>A0A9J7LVH7_BRAFL</name>
<dbReference type="InterPro" id="IPR002035">
    <property type="entry name" value="VWF_A"/>
</dbReference>
<accession>A0A9J7LVH7</accession>
<dbReference type="InterPro" id="IPR051266">
    <property type="entry name" value="CLCR"/>
</dbReference>
<protein>
    <submittedName>
        <fullName evidence="7">Calcium-activated chloride channel regulator 1-like isoform X2</fullName>
    </submittedName>
</protein>
<reference evidence="6" key="1">
    <citation type="journal article" date="2020" name="Nat. Ecol. Evol.">
        <title>Deeply conserved synteny resolves early events in vertebrate evolution.</title>
        <authorList>
            <person name="Simakov O."/>
            <person name="Marletaz F."/>
            <person name="Yue J.X."/>
            <person name="O'Connell B."/>
            <person name="Jenkins J."/>
            <person name="Brandt A."/>
            <person name="Calef R."/>
            <person name="Tung C.H."/>
            <person name="Huang T.K."/>
            <person name="Schmutz J."/>
            <person name="Satoh N."/>
            <person name="Yu J.K."/>
            <person name="Putnam N.H."/>
            <person name="Green R.E."/>
            <person name="Rokhsar D.S."/>
        </authorList>
    </citation>
    <scope>NUCLEOTIDE SEQUENCE [LARGE SCALE GENOMIC DNA]</scope>
    <source>
        <strain evidence="6">S238N-H82</strain>
    </source>
</reference>
<dbReference type="SMART" id="SM00327">
    <property type="entry name" value="VWA"/>
    <property type="match status" value="1"/>
</dbReference>
<keyword evidence="4" id="KW-0732">Signal</keyword>
<dbReference type="InterPro" id="IPR013642">
    <property type="entry name" value="CLCA_N"/>
</dbReference>
<dbReference type="PROSITE" id="PS50234">
    <property type="entry name" value="VWFA"/>
    <property type="match status" value="1"/>
</dbReference>
<dbReference type="PANTHER" id="PTHR10579:SF172">
    <property type="entry name" value="CALCIUM-ACTIVATED CHLORIDE CHANNEL REGULATOR 4 PRECURSOR-RELATED"/>
    <property type="match status" value="1"/>
</dbReference>